<dbReference type="PRINTS" id="PR00364">
    <property type="entry name" value="DISEASERSIST"/>
</dbReference>
<dbReference type="Pfam" id="PF12253">
    <property type="entry name" value="CAF1A_dimeriz"/>
    <property type="match status" value="1"/>
</dbReference>
<dbReference type="EnsemblPlants" id="ONIVA11G15900.1">
    <property type="protein sequence ID" value="ONIVA11G15900.1"/>
    <property type="gene ID" value="ONIVA11G15900"/>
</dbReference>
<dbReference type="InterPro" id="IPR022043">
    <property type="entry name" value="CAF1A_DD"/>
</dbReference>
<reference evidence="12" key="1">
    <citation type="submission" date="2015-04" db="UniProtKB">
        <authorList>
            <consortium name="EnsemblPlants"/>
        </authorList>
    </citation>
    <scope>IDENTIFICATION</scope>
    <source>
        <strain evidence="12">SL10</strain>
    </source>
</reference>
<dbReference type="eggNOG" id="KOG4364">
    <property type="taxonomic scope" value="Eukaryota"/>
</dbReference>
<accession>A0A0E0J2W7</accession>
<dbReference type="Gene3D" id="1.10.8.430">
    <property type="entry name" value="Helical domain of apoptotic protease-activating factors"/>
    <property type="match status" value="1"/>
</dbReference>
<dbReference type="GO" id="GO:0051707">
    <property type="term" value="P:response to other organism"/>
    <property type="evidence" value="ECO:0007669"/>
    <property type="project" value="UniProtKB-ARBA"/>
</dbReference>
<feature type="domain" description="Disease resistance protein winged helix" evidence="10">
    <location>
        <begin position="408"/>
        <end position="460"/>
    </location>
</feature>
<comment type="similarity">
    <text evidence="1">Belongs to the disease resistance NB-LRR family.</text>
</comment>
<keyword evidence="2" id="KW-0433">Leucine-rich repeat</keyword>
<feature type="domain" description="Disease resistance N-terminal" evidence="9">
    <location>
        <begin position="44"/>
        <end position="103"/>
    </location>
</feature>
<keyword evidence="5" id="KW-0611">Plant defense</keyword>
<dbReference type="GO" id="GO:0006952">
    <property type="term" value="P:defense response"/>
    <property type="evidence" value="ECO:0007669"/>
    <property type="project" value="UniProtKB-KW"/>
</dbReference>
<evidence type="ECO:0000256" key="4">
    <source>
        <dbReference type="ARBA" id="ARBA00022741"/>
    </source>
</evidence>
<keyword evidence="3" id="KW-0677">Repeat</keyword>
<dbReference type="Gene3D" id="1.20.5.4130">
    <property type="match status" value="1"/>
</dbReference>
<sequence length="1712" mass="192856">MAEKLITHALRDALFQFAVKSRKLASPMLRALGRASTGPVTVGDDELAALRSMLRRVHAALRDADSLSVTDHSVRLWLAELGDLEYRAEDVFEELEYECHRTAQLEDLKIDLLRATALATGKRKREVAQLFAAAPAARLRRKIDDIWARYEEIASDRKKLRLRPGDGAARPAVGALVPSSSLPRCQIHGRERDLQRVVEMVCQSQPDGRRNYAVVAIVGMAGVGKTSLMQHVCGEEAVASRFDLALWVWVSQEFDVVGVTAKIVEAITRSRPDCSELSALHGTMVEHLTGKRCLLVLDDVWDDNPNHWDTITAQLSFCAPGSTVVVTTRSRMVAKMVTPNVYHLGCLSDEHCWLVCQRRASHGCTTATIDDELTNIGQQIAKKCRGVPLAAEAAGTAMSTSITRKHWTHGFIDAGGEQRPEDVGTGYFYDLVARCFFQPSPSHGIDQEKFVMHDLYQELAQFVSGNECRMIQHIVSGNECRTIQQSNLNRADKTSARHLSIVNNESHPEQELSLDSFCAQDLRTFLFLSRLEQIIHGEMPLRRKIAPYGLMTDFECLRVLDLSNTDIVEVPKSIGSLIHLRYLGLDNTRIQMLPESVGALFHLQTIKLNHCSSLTQLPHGSKLLQNLRCFEIAHSNVQMPSGIRALTSLQKLPVFVVGDGSAGCGIGELDELINIRGDLHIIGLSNLDAAQAANVNLWKKEGLQKLTLEWCDILQNSDVTLRDLQPNEANRVPDCRCVPQQNDRAAQVLQCLRPNSNLEELIIKGYNGSSFPSWVGSLPLDRLASIELKDCQNCEELPPLGCLPSLKHVVIQSLPSVQLVGPEFLGDVGDIPYNNRKKAYFAFPALESLKFRDMGAWEEWSGVKDEHFPELKYLSIVRCGKLKVLPNFTSGPKQRIRNCEKLLQPLCQNIHWNLMEYIPPSSELSYTCMAEVVCVFVSVCVQWRIQDMDGDEAKESAMDGLASETASRIPDVSKKQPKRKRTLVDEEVASAGLQGEIDALFDYYKEVSGYQLKPEEIGCSTNDSIVACLLEESSLPYDKLVDEIYRRMELRDGVTKSFISSAVNNIGQRMSYGISDIHDQVLVDESKSKLWCWETRDLKLLPSQLRGSLQIRRTARKLTHERILAISGTPKVHVNQKNTGSVNASQDILNLDGIRSLVEKLKSDMAQKDTKTKERSSLKASKEQKRIDHQEKELKHIKEKAEKAKRAEREKAEQKKRSKKHQEEVEREQKRRERQQAELKRQASIQKQANFMQHFLRGKKGGNMESLGNHHSMRSPHPNVFSKIEDSSATSAMDCTLSEENQLRSDEIWKLQIARWRKFYHQKELCRWSDRKNPKIELFKELKLQKCPATAPSEYVSTPSKEQSSQMEHQGSLNFSKLLDQSYDENADTSKTTNANTSSSVWLVKKLLQFDKSHRPAYYGTWTMKSSTVSARHPFKVDPLLDYDVDSDEEWEEEEPGENLSDFDNDDEEAMGEKDSKHDAEEETDNSFVVPNDYLSEDEGVQFEPLSGKLDDTCRLLSIPRVAIEELDVVLQQQKALHSFTEHALKKDRPLVIYNLDHGKAYLLDAEAITGILKVEQLCLQALCMKEYLGAPIIDVPVDINFPIKDLEIGRLNKKGPSTPVASKSISGSDLPEFVKIISSCPYGIGKLVELRKISWTGVVYLFHQIEVSNRCSLMNREIQFNPLLSLALNWKYTNTKLMPKDQVAAHLPSGP</sequence>
<dbReference type="STRING" id="4536.A0A0E0J2W7"/>
<dbReference type="Pfam" id="PF00931">
    <property type="entry name" value="NB-ARC"/>
    <property type="match status" value="1"/>
</dbReference>
<dbReference type="GO" id="GO:0006334">
    <property type="term" value="P:nucleosome assembly"/>
    <property type="evidence" value="ECO:0007669"/>
    <property type="project" value="TreeGrafter"/>
</dbReference>
<dbReference type="GO" id="GO:0033186">
    <property type="term" value="C:CAF-1 complex"/>
    <property type="evidence" value="ECO:0007669"/>
    <property type="project" value="TreeGrafter"/>
</dbReference>
<feature type="region of interest" description="Disordered" evidence="6">
    <location>
        <begin position="1448"/>
        <end position="1487"/>
    </location>
</feature>
<protein>
    <recommendedName>
        <fullName evidence="14">NB-ARC domain-containing protein</fullName>
    </recommendedName>
</protein>
<feature type="domain" description="Chromatin assembly factor 1 subunit A dimerization" evidence="8">
    <location>
        <begin position="1406"/>
        <end position="1475"/>
    </location>
</feature>
<evidence type="ECO:0000256" key="1">
    <source>
        <dbReference type="ARBA" id="ARBA00008894"/>
    </source>
</evidence>
<dbReference type="InterPro" id="IPR002182">
    <property type="entry name" value="NB-ARC"/>
</dbReference>
<evidence type="ECO:0000313" key="13">
    <source>
        <dbReference type="Proteomes" id="UP000006591"/>
    </source>
</evidence>
<dbReference type="GO" id="GO:0043531">
    <property type="term" value="F:ADP binding"/>
    <property type="evidence" value="ECO:0007669"/>
    <property type="project" value="InterPro"/>
</dbReference>
<evidence type="ECO:0000313" key="12">
    <source>
        <dbReference type="EnsemblPlants" id="ONIVA11G15900.1"/>
    </source>
</evidence>
<keyword evidence="13" id="KW-1185">Reference proteome</keyword>
<dbReference type="InterPro" id="IPR056789">
    <property type="entry name" value="LRR_R13L1-DRL21"/>
</dbReference>
<evidence type="ECO:0008006" key="14">
    <source>
        <dbReference type="Google" id="ProtNLM"/>
    </source>
</evidence>
<dbReference type="Pfam" id="PF25019">
    <property type="entry name" value="LRR_R13L1-DRL21"/>
    <property type="match status" value="1"/>
</dbReference>
<feature type="domain" description="NB-ARC" evidence="7">
    <location>
        <begin position="208"/>
        <end position="361"/>
    </location>
</feature>
<dbReference type="eggNOG" id="KOG4658">
    <property type="taxonomic scope" value="Eukaryota"/>
</dbReference>
<evidence type="ECO:0000256" key="2">
    <source>
        <dbReference type="ARBA" id="ARBA00022614"/>
    </source>
</evidence>
<organism evidence="12">
    <name type="scientific">Oryza nivara</name>
    <name type="common">Indian wild rice</name>
    <name type="synonym">Oryza sativa f. spontanea</name>
    <dbReference type="NCBI Taxonomy" id="4536"/>
    <lineage>
        <taxon>Eukaryota</taxon>
        <taxon>Viridiplantae</taxon>
        <taxon>Streptophyta</taxon>
        <taxon>Embryophyta</taxon>
        <taxon>Tracheophyta</taxon>
        <taxon>Spermatophyta</taxon>
        <taxon>Magnoliopsida</taxon>
        <taxon>Liliopsida</taxon>
        <taxon>Poales</taxon>
        <taxon>Poaceae</taxon>
        <taxon>BOP clade</taxon>
        <taxon>Oryzoideae</taxon>
        <taxon>Oryzeae</taxon>
        <taxon>Oryzinae</taxon>
        <taxon>Oryza</taxon>
    </lineage>
</organism>
<dbReference type="Gramene" id="ONIVA11G15900.1">
    <property type="protein sequence ID" value="ONIVA11G15900.1"/>
    <property type="gene ID" value="ONIVA11G15900"/>
</dbReference>
<feature type="compositionally biased region" description="Acidic residues" evidence="6">
    <location>
        <begin position="1448"/>
        <end position="1470"/>
    </location>
</feature>
<feature type="compositionally biased region" description="Basic and acidic residues" evidence="6">
    <location>
        <begin position="1471"/>
        <end position="1480"/>
    </location>
</feature>
<dbReference type="Proteomes" id="UP000006591">
    <property type="component" value="Chromosome 11"/>
</dbReference>
<feature type="region of interest" description="Disordered" evidence="6">
    <location>
        <begin position="1165"/>
        <end position="1243"/>
    </location>
</feature>
<dbReference type="SUPFAM" id="SSF52540">
    <property type="entry name" value="P-loop containing nucleoside triphosphate hydrolases"/>
    <property type="match status" value="1"/>
</dbReference>
<dbReference type="OMA" id="EYECHRT"/>
<evidence type="ECO:0000259" key="10">
    <source>
        <dbReference type="Pfam" id="PF23559"/>
    </source>
</evidence>
<feature type="compositionally biased region" description="Basic and acidic residues" evidence="6">
    <location>
        <begin position="1165"/>
        <end position="1241"/>
    </location>
</feature>
<feature type="domain" description="R13L1/DRL21-like LRR repeat region" evidence="11">
    <location>
        <begin position="666"/>
        <end position="813"/>
    </location>
</feature>
<feature type="region of interest" description="Disordered" evidence="6">
    <location>
        <begin position="955"/>
        <end position="977"/>
    </location>
</feature>
<dbReference type="InterPro" id="IPR032675">
    <property type="entry name" value="LRR_dom_sf"/>
</dbReference>
<dbReference type="Pfam" id="PF18052">
    <property type="entry name" value="Rx_N"/>
    <property type="match status" value="1"/>
</dbReference>
<dbReference type="PANTHER" id="PTHR15272:SF7">
    <property type="entry name" value="OS07G0273301 PROTEIN"/>
    <property type="match status" value="1"/>
</dbReference>
<dbReference type="Pfam" id="PF23559">
    <property type="entry name" value="WHD_DRP"/>
    <property type="match status" value="1"/>
</dbReference>
<dbReference type="Gene3D" id="3.40.50.300">
    <property type="entry name" value="P-loop containing nucleotide triphosphate hydrolases"/>
    <property type="match status" value="1"/>
</dbReference>
<dbReference type="Gene3D" id="3.80.10.10">
    <property type="entry name" value="Ribonuclease Inhibitor"/>
    <property type="match status" value="2"/>
</dbReference>
<evidence type="ECO:0000259" key="9">
    <source>
        <dbReference type="Pfam" id="PF18052"/>
    </source>
</evidence>
<dbReference type="PANTHER" id="PTHR15272">
    <property type="entry name" value="CHROMATIN ASSEMBLY FACTOR 1 SUBUNIT A CAF-1 SUBUNIT A"/>
    <property type="match status" value="1"/>
</dbReference>
<keyword evidence="4" id="KW-0547">Nucleotide-binding</keyword>
<evidence type="ECO:0000256" key="6">
    <source>
        <dbReference type="SAM" id="MobiDB-lite"/>
    </source>
</evidence>
<dbReference type="SUPFAM" id="SSF52058">
    <property type="entry name" value="L domain-like"/>
    <property type="match status" value="1"/>
</dbReference>
<evidence type="ECO:0000259" key="7">
    <source>
        <dbReference type="Pfam" id="PF00931"/>
    </source>
</evidence>
<evidence type="ECO:0000259" key="8">
    <source>
        <dbReference type="Pfam" id="PF12253"/>
    </source>
</evidence>
<reference evidence="12" key="2">
    <citation type="submission" date="2018-04" db="EMBL/GenBank/DDBJ databases">
        <title>OnivRS2 (Oryza nivara Reference Sequence Version 2).</title>
        <authorList>
            <person name="Zhang J."/>
            <person name="Kudrna D."/>
            <person name="Lee S."/>
            <person name="Talag J."/>
            <person name="Rajasekar S."/>
            <person name="Welchert J."/>
            <person name="Hsing Y.-I."/>
            <person name="Wing R.A."/>
        </authorList>
    </citation>
    <scope>NUCLEOTIDE SEQUENCE [LARGE SCALE GENOMIC DNA]</scope>
    <source>
        <strain evidence="12">SL10</strain>
    </source>
</reference>
<dbReference type="InterPro" id="IPR027417">
    <property type="entry name" value="P-loop_NTPase"/>
</dbReference>
<evidence type="ECO:0000256" key="3">
    <source>
        <dbReference type="ARBA" id="ARBA00022737"/>
    </source>
</evidence>
<dbReference type="InterPro" id="IPR042197">
    <property type="entry name" value="Apaf_helical"/>
</dbReference>
<dbReference type="InterPro" id="IPR058922">
    <property type="entry name" value="WHD_DRP"/>
</dbReference>
<dbReference type="GO" id="GO:0005634">
    <property type="term" value="C:nucleus"/>
    <property type="evidence" value="ECO:0007669"/>
    <property type="project" value="TreeGrafter"/>
</dbReference>
<dbReference type="InterPro" id="IPR041118">
    <property type="entry name" value="Rx_N"/>
</dbReference>
<name>A0A0E0J2W7_ORYNI</name>
<dbReference type="CDD" id="cd22249">
    <property type="entry name" value="UDM1_RNF168_RNF169-like"/>
    <property type="match status" value="1"/>
</dbReference>
<evidence type="ECO:0000259" key="11">
    <source>
        <dbReference type="Pfam" id="PF25019"/>
    </source>
</evidence>
<evidence type="ECO:0000256" key="5">
    <source>
        <dbReference type="ARBA" id="ARBA00022821"/>
    </source>
</evidence>
<proteinExistence type="inferred from homology"/>